<evidence type="ECO:0000256" key="1">
    <source>
        <dbReference type="SAM" id="Phobius"/>
    </source>
</evidence>
<evidence type="ECO:0000313" key="3">
    <source>
        <dbReference type="Proteomes" id="UP000215771"/>
    </source>
</evidence>
<feature type="transmembrane region" description="Helical" evidence="1">
    <location>
        <begin position="247"/>
        <end position="267"/>
    </location>
</feature>
<sequence>MPKKWSAHAWHRRASRPVMVWMVVFIVIGLAHPLVPEPRWLLIHVFTLGILTNSVVLWSQNLTERFLQQRLPDSARPAQLRRTWALNAGVVCVLVGQFFAGWWRGHYVLTWVGAAIVAGVLGWHSWQLYAQVRRAGRDKRLRPVVLGYVASAVFLPVGVAFGSALSFGLPGDWQERVRLAHLVTNVGGFVGLAALASLTVLFPSMWRVNGMHDRAGVSVPLAVAGVIVASCGALAGLDLLASAGTGLYVAAWLWTFHGFLVNVLDVLRDPRGRVTYAGLSVFAALIWLIVTLIWFAVRLTTPDLPTLALMLGFAAQLLIGTMSYLLPTTMGGGPRAVRAGLAELSRAAYFRVVLFNGSLACWLATDNSWLRVAMSVLCFGVLVAFLPLMARAIRAQVGVLKGKDSLIDATPTQHPATQSAAALVVLGVLIAVLS</sequence>
<feature type="transmembrane region" description="Helical" evidence="1">
    <location>
        <begin position="371"/>
        <end position="393"/>
    </location>
</feature>
<feature type="transmembrane region" description="Helical" evidence="1">
    <location>
        <begin position="18"/>
        <end position="35"/>
    </location>
</feature>
<feature type="transmembrane region" description="Helical" evidence="1">
    <location>
        <begin position="84"/>
        <end position="103"/>
    </location>
</feature>
<feature type="transmembrane region" description="Helical" evidence="1">
    <location>
        <begin position="307"/>
        <end position="327"/>
    </location>
</feature>
<feature type="transmembrane region" description="Helical" evidence="1">
    <location>
        <begin position="109"/>
        <end position="132"/>
    </location>
</feature>
<protein>
    <recommendedName>
        <fullName evidence="4">Copper oxidase</fullName>
    </recommendedName>
</protein>
<accession>A0A269PH79</accession>
<comment type="caution">
    <text evidence="2">The sequence shown here is derived from an EMBL/GenBank/DDBJ whole genome shotgun (WGS) entry which is preliminary data.</text>
</comment>
<dbReference type="EMBL" id="NQMQ01000001">
    <property type="protein sequence ID" value="PAJ71394.1"/>
    <property type="molecule type" value="Genomic_DNA"/>
</dbReference>
<keyword evidence="1" id="KW-1133">Transmembrane helix</keyword>
<name>A0A269PH79_9CORY</name>
<keyword evidence="1" id="KW-0812">Transmembrane</keyword>
<gene>
    <name evidence="2" type="ORF">CIG21_01350</name>
</gene>
<evidence type="ECO:0008006" key="4">
    <source>
        <dbReference type="Google" id="ProtNLM"/>
    </source>
</evidence>
<dbReference type="Proteomes" id="UP000215771">
    <property type="component" value="Unassembled WGS sequence"/>
</dbReference>
<dbReference type="AlphaFoldDB" id="A0A269PH79"/>
<feature type="transmembrane region" description="Helical" evidence="1">
    <location>
        <begin position="215"/>
        <end position="235"/>
    </location>
</feature>
<feature type="transmembrane region" description="Helical" evidence="1">
    <location>
        <begin position="41"/>
        <end position="63"/>
    </location>
</feature>
<organism evidence="2 3">
    <name type="scientific">Corynebacterium hadale</name>
    <dbReference type="NCBI Taxonomy" id="2026255"/>
    <lineage>
        <taxon>Bacteria</taxon>
        <taxon>Bacillati</taxon>
        <taxon>Actinomycetota</taxon>
        <taxon>Actinomycetes</taxon>
        <taxon>Mycobacteriales</taxon>
        <taxon>Corynebacteriaceae</taxon>
        <taxon>Corynebacterium</taxon>
    </lineage>
</organism>
<feature type="transmembrane region" description="Helical" evidence="1">
    <location>
        <begin position="144"/>
        <end position="167"/>
    </location>
</feature>
<reference evidence="2 3" key="1">
    <citation type="submission" date="2017-08" db="EMBL/GenBank/DDBJ databases">
        <authorList>
            <person name="de Groot N.N."/>
        </authorList>
    </citation>
    <scope>NUCLEOTIDE SEQUENCE [LARGE SCALE GENOMIC DNA]</scope>
    <source>
        <strain evidence="2 3">NBT06-6</strain>
    </source>
</reference>
<feature type="transmembrane region" description="Helical" evidence="1">
    <location>
        <begin position="179"/>
        <end position="203"/>
    </location>
</feature>
<feature type="transmembrane region" description="Helical" evidence="1">
    <location>
        <begin position="274"/>
        <end position="295"/>
    </location>
</feature>
<proteinExistence type="predicted"/>
<evidence type="ECO:0000313" key="2">
    <source>
        <dbReference type="EMBL" id="PAJ71394.1"/>
    </source>
</evidence>
<keyword evidence="1" id="KW-0472">Membrane</keyword>
<feature type="transmembrane region" description="Helical" evidence="1">
    <location>
        <begin position="348"/>
        <end position="365"/>
    </location>
</feature>
<dbReference type="RefSeq" id="WP_095275307.1">
    <property type="nucleotide sequence ID" value="NZ_CP047655.1"/>
</dbReference>